<evidence type="ECO:0000256" key="1">
    <source>
        <dbReference type="ARBA" id="ARBA00006432"/>
    </source>
</evidence>
<comment type="catalytic activity">
    <reaction evidence="9">
        <text>15-hydroxy-(5Z,8Z,11Z,13E)-eicosatetraenoate + ATP + CoA = 15-hydroxy-(5Z,8Z,11Z,13E)-eicosatetraenoyl-CoA + AMP + diphosphate</text>
        <dbReference type="Rhea" id="RHEA:52116"/>
        <dbReference type="ChEBI" id="CHEBI:30616"/>
        <dbReference type="ChEBI" id="CHEBI:33019"/>
        <dbReference type="ChEBI" id="CHEBI:57287"/>
        <dbReference type="ChEBI" id="CHEBI:78832"/>
        <dbReference type="ChEBI" id="CHEBI:136409"/>
        <dbReference type="ChEBI" id="CHEBI:456215"/>
    </reaction>
    <physiologicalReaction direction="left-to-right" evidence="9">
        <dbReference type="Rhea" id="RHEA:52117"/>
    </physiologicalReaction>
</comment>
<keyword evidence="4 13" id="KW-0276">Fatty acid metabolism</keyword>
<evidence type="ECO:0000256" key="9">
    <source>
        <dbReference type="ARBA" id="ARBA00024532"/>
    </source>
</evidence>
<evidence type="ECO:0000256" key="2">
    <source>
        <dbReference type="ARBA" id="ARBA00022598"/>
    </source>
</evidence>
<evidence type="ECO:0000256" key="14">
    <source>
        <dbReference type="SAM" id="Phobius"/>
    </source>
</evidence>
<feature type="transmembrane region" description="Helical" evidence="14">
    <location>
        <begin position="34"/>
        <end position="58"/>
    </location>
</feature>
<keyword evidence="14" id="KW-0472">Membrane</keyword>
<proteinExistence type="inferred from homology"/>
<keyword evidence="5 13" id="KW-0067">ATP-binding</keyword>
<keyword evidence="14" id="KW-0812">Transmembrane</keyword>
<dbReference type="SUPFAM" id="SSF56801">
    <property type="entry name" value="Acetyl-CoA synthetase-like"/>
    <property type="match status" value="1"/>
</dbReference>
<organism evidence="16 17">
    <name type="scientific">Caerostris darwini</name>
    <dbReference type="NCBI Taxonomy" id="1538125"/>
    <lineage>
        <taxon>Eukaryota</taxon>
        <taxon>Metazoa</taxon>
        <taxon>Ecdysozoa</taxon>
        <taxon>Arthropoda</taxon>
        <taxon>Chelicerata</taxon>
        <taxon>Arachnida</taxon>
        <taxon>Araneae</taxon>
        <taxon>Araneomorphae</taxon>
        <taxon>Entelegynae</taxon>
        <taxon>Araneoidea</taxon>
        <taxon>Araneidae</taxon>
        <taxon>Caerostris</taxon>
    </lineage>
</organism>
<evidence type="ECO:0000256" key="5">
    <source>
        <dbReference type="ARBA" id="ARBA00022840"/>
    </source>
</evidence>
<dbReference type="InterPro" id="IPR042099">
    <property type="entry name" value="ANL_N_sf"/>
</dbReference>
<comment type="similarity">
    <text evidence="1 13">Belongs to the ATP-dependent AMP-binding enzyme family.</text>
</comment>
<dbReference type="PANTHER" id="PTHR43272:SF107">
    <property type="entry name" value="LONG-CHAIN-FATTY-ACID--COA LIGASE 5"/>
    <property type="match status" value="1"/>
</dbReference>
<dbReference type="EC" id="6.2.1.3" evidence="13"/>
<evidence type="ECO:0000256" key="10">
    <source>
        <dbReference type="ARBA" id="ARBA00024548"/>
    </source>
</evidence>
<comment type="catalytic activity">
    <reaction evidence="11">
        <text>(E)-hexadec-2-enoate + ATP + CoA = (2E)-hexadecenoyl-CoA + AMP + diphosphate</text>
        <dbReference type="Rhea" id="RHEA:36139"/>
        <dbReference type="ChEBI" id="CHEBI:30616"/>
        <dbReference type="ChEBI" id="CHEBI:33019"/>
        <dbReference type="ChEBI" id="CHEBI:57287"/>
        <dbReference type="ChEBI" id="CHEBI:61526"/>
        <dbReference type="ChEBI" id="CHEBI:72745"/>
        <dbReference type="ChEBI" id="CHEBI:456215"/>
    </reaction>
    <physiologicalReaction direction="left-to-right" evidence="11">
        <dbReference type="Rhea" id="RHEA:36140"/>
    </physiologicalReaction>
</comment>
<evidence type="ECO:0000313" key="17">
    <source>
        <dbReference type="Proteomes" id="UP001054837"/>
    </source>
</evidence>
<dbReference type="EMBL" id="BPLQ01002005">
    <property type="protein sequence ID" value="GIX87465.1"/>
    <property type="molecule type" value="Genomic_DNA"/>
</dbReference>
<sequence>MYSNEFSVASNSGLPKVIKFPTFHEKPMDDLMQYIAPVGIVALTGAAAYVGSAVYMSYSRTPVCPPVDINDQSCEIPNSGGARQSRLAPPGEFTSFLYDDAKTLLEMMQRGYRISGNGNCLGYKISKTEYSWISYGEVLERSKNIASGLVHIGMKPGQDSFIGIYSQNSVEWILTEHACYNQSAVIVPLYDTLGPNACSFIINQAEIKIVVCDKEEKVKSLLERKDDTPGLKNIVVINNVTDKIKEFASEKGVQLNTLKEIEEMGRQNPAEVLPPKPTDIATVCYTSGTTGDPKGVMLTHQNIIIDASAVIEQLVREYAPNKTDIMMSFLPLAHMLERLCEVTVYINGGSLGFFGGDVRTLSDDLKALRPTIMPAVPRLLNRVYDKVIVKANSSMLTKLIFKLALKMKQSELQQLIIRNNSIWDRIVFKQVREGMGGRLRLLVSGSAPLAGNVLTFIRCALGCVVVEGYGQTECVAPCTLNIQGDFSVGHVGPPISCCHIKLVDVPEMEYYSKDGKGEICIKGLNVFKGYFKDDQKTKETIDEDGWLHTGDIGMWLPNGSLKIVDRKKHIFKLAQGEYIAPEKIENIYLSSQYVSQIFVHGESLQSCLVAIIVPDKEVLVSWCKEKGVQGTWEQICRNKSVKELILNDITHLGKKAGLKSFEQVKDIYVHSEMFSVDNGLLTPTLKTKRPDCKKCFIDIIESMYRLMG</sequence>
<evidence type="ECO:0000259" key="15">
    <source>
        <dbReference type="Pfam" id="PF00501"/>
    </source>
</evidence>
<comment type="caution">
    <text evidence="16">The sequence shown here is derived from an EMBL/GenBank/DDBJ whole genome shotgun (WGS) entry which is preliminary data.</text>
</comment>
<comment type="catalytic activity">
    <reaction evidence="6">
        <text>5-hydroxy-(6E,8Z,11Z,14Z)-eicosatetraenoate + ATP + CoA = 5-hydroxy-(6E,8Z,11Z,14Z)-eicosatetraenoyl-CoA + AMP + diphosphate</text>
        <dbReference type="Rhea" id="RHEA:52108"/>
        <dbReference type="ChEBI" id="CHEBI:30616"/>
        <dbReference type="ChEBI" id="CHEBI:33019"/>
        <dbReference type="ChEBI" id="CHEBI:57287"/>
        <dbReference type="ChEBI" id="CHEBI:65341"/>
        <dbReference type="ChEBI" id="CHEBI:136407"/>
        <dbReference type="ChEBI" id="CHEBI:456215"/>
    </reaction>
    <physiologicalReaction direction="left-to-right" evidence="6">
        <dbReference type="Rhea" id="RHEA:52109"/>
    </physiologicalReaction>
</comment>
<dbReference type="InterPro" id="IPR000873">
    <property type="entry name" value="AMP-dep_synth/lig_dom"/>
</dbReference>
<dbReference type="Pfam" id="PF00501">
    <property type="entry name" value="AMP-binding"/>
    <property type="match status" value="1"/>
</dbReference>
<evidence type="ECO:0000256" key="13">
    <source>
        <dbReference type="RuleBase" id="RU369030"/>
    </source>
</evidence>
<reference evidence="16 17" key="1">
    <citation type="submission" date="2021-06" db="EMBL/GenBank/DDBJ databases">
        <title>Caerostris darwini draft genome.</title>
        <authorList>
            <person name="Kono N."/>
            <person name="Arakawa K."/>
        </authorList>
    </citation>
    <scope>NUCLEOTIDE SEQUENCE [LARGE SCALE GENOMIC DNA]</scope>
</reference>
<comment type="function">
    <text evidence="13">Catalyzes the conversion of long-chain fatty acids to their active form acyl-CoAs for both synthesis of cellular lipids, and degradation via beta-oxidation.</text>
</comment>
<evidence type="ECO:0000256" key="8">
    <source>
        <dbReference type="ARBA" id="ARBA00024495"/>
    </source>
</evidence>
<dbReference type="CDD" id="cd05927">
    <property type="entry name" value="LC-FACS_euk"/>
    <property type="match status" value="1"/>
</dbReference>
<dbReference type="AlphaFoldDB" id="A0AAV4NT38"/>
<keyword evidence="2 13" id="KW-0436">Ligase</keyword>
<dbReference type="GO" id="GO:0047676">
    <property type="term" value="F:arachidonate-CoA ligase activity"/>
    <property type="evidence" value="ECO:0007669"/>
    <property type="project" value="UniProtKB-EC"/>
</dbReference>
<keyword evidence="13" id="KW-0443">Lipid metabolism</keyword>
<accession>A0AAV4NT38</accession>
<dbReference type="Gene3D" id="3.40.50.12780">
    <property type="entry name" value="N-terminal domain of ligase-like"/>
    <property type="match status" value="1"/>
</dbReference>
<comment type="catalytic activity">
    <reaction evidence="10">
        <text>(5Z,8Z,11Z,14Z)-eicosatetraenoate + ATP + CoA = (5Z,8Z,11Z,14Z)-eicosatetraenoyl-CoA + AMP + diphosphate</text>
        <dbReference type="Rhea" id="RHEA:19713"/>
        <dbReference type="ChEBI" id="CHEBI:30616"/>
        <dbReference type="ChEBI" id="CHEBI:32395"/>
        <dbReference type="ChEBI" id="CHEBI:33019"/>
        <dbReference type="ChEBI" id="CHEBI:57287"/>
        <dbReference type="ChEBI" id="CHEBI:57368"/>
        <dbReference type="ChEBI" id="CHEBI:456215"/>
        <dbReference type="EC" id="6.2.1.15"/>
    </reaction>
    <physiologicalReaction direction="left-to-right" evidence="10">
        <dbReference type="Rhea" id="RHEA:19714"/>
    </physiologicalReaction>
</comment>
<keyword evidence="14" id="KW-1133">Transmembrane helix</keyword>
<gene>
    <name evidence="16" type="primary">Acsl6</name>
    <name evidence="16" type="ORF">CDAR_30821</name>
</gene>
<dbReference type="InterPro" id="IPR045311">
    <property type="entry name" value="LC-FACS_euk"/>
</dbReference>
<evidence type="ECO:0000256" key="11">
    <source>
        <dbReference type="ARBA" id="ARBA00024565"/>
    </source>
</evidence>
<feature type="domain" description="AMP-dependent synthetase/ligase" evidence="15">
    <location>
        <begin position="128"/>
        <end position="531"/>
    </location>
</feature>
<protein>
    <recommendedName>
        <fullName evidence="13">Long-chain-fatty-acid--CoA ligase</fullName>
        <ecNumber evidence="13">6.2.1.3</ecNumber>
    </recommendedName>
</protein>
<dbReference type="PANTHER" id="PTHR43272">
    <property type="entry name" value="LONG-CHAIN-FATTY-ACID--COA LIGASE"/>
    <property type="match status" value="1"/>
</dbReference>
<comment type="catalytic activity">
    <reaction evidence="12">
        <text>hexadecanoate + ATP + CoA = hexadecanoyl-CoA + AMP + diphosphate</text>
        <dbReference type="Rhea" id="RHEA:30751"/>
        <dbReference type="ChEBI" id="CHEBI:7896"/>
        <dbReference type="ChEBI" id="CHEBI:30616"/>
        <dbReference type="ChEBI" id="CHEBI:33019"/>
        <dbReference type="ChEBI" id="CHEBI:57287"/>
        <dbReference type="ChEBI" id="CHEBI:57379"/>
        <dbReference type="ChEBI" id="CHEBI:456215"/>
    </reaction>
    <physiologicalReaction direction="left-to-right" evidence="12">
        <dbReference type="Rhea" id="RHEA:30752"/>
    </physiologicalReaction>
</comment>
<comment type="catalytic activity">
    <reaction evidence="7">
        <text>a long-chain fatty acid + ATP + CoA = a long-chain fatty acyl-CoA + AMP + diphosphate</text>
        <dbReference type="Rhea" id="RHEA:15421"/>
        <dbReference type="ChEBI" id="CHEBI:30616"/>
        <dbReference type="ChEBI" id="CHEBI:33019"/>
        <dbReference type="ChEBI" id="CHEBI:57287"/>
        <dbReference type="ChEBI" id="CHEBI:57560"/>
        <dbReference type="ChEBI" id="CHEBI:83139"/>
        <dbReference type="ChEBI" id="CHEBI:456215"/>
        <dbReference type="EC" id="6.2.1.3"/>
    </reaction>
    <physiologicalReaction direction="left-to-right" evidence="7">
        <dbReference type="Rhea" id="RHEA:15422"/>
    </physiologicalReaction>
</comment>
<evidence type="ECO:0000313" key="16">
    <source>
        <dbReference type="EMBL" id="GIX87465.1"/>
    </source>
</evidence>
<keyword evidence="17" id="KW-1185">Reference proteome</keyword>
<dbReference type="PROSITE" id="PS00455">
    <property type="entry name" value="AMP_BINDING"/>
    <property type="match status" value="1"/>
</dbReference>
<comment type="catalytic activity">
    <reaction evidence="8">
        <text>12-hydroxy-(5Z,8Z,10E,14Z)-eicosatetraenoate + ATP + CoA = 12-hydroxy-(5Z,8Z,10E,14Z)-eicosatetraenoyl-CoA + AMP + diphosphate</text>
        <dbReference type="Rhea" id="RHEA:52112"/>
        <dbReference type="ChEBI" id="CHEBI:30616"/>
        <dbReference type="ChEBI" id="CHEBI:33019"/>
        <dbReference type="ChEBI" id="CHEBI:57287"/>
        <dbReference type="ChEBI" id="CHEBI:90718"/>
        <dbReference type="ChEBI" id="CHEBI:136408"/>
        <dbReference type="ChEBI" id="CHEBI:456215"/>
    </reaction>
    <physiologicalReaction direction="left-to-right" evidence="8">
        <dbReference type="Rhea" id="RHEA:52113"/>
    </physiologicalReaction>
</comment>
<dbReference type="Proteomes" id="UP001054837">
    <property type="component" value="Unassembled WGS sequence"/>
</dbReference>
<name>A0AAV4NT38_9ARAC</name>
<keyword evidence="3 13" id="KW-0547">Nucleotide-binding</keyword>
<evidence type="ECO:0000256" key="3">
    <source>
        <dbReference type="ARBA" id="ARBA00022741"/>
    </source>
</evidence>
<dbReference type="GO" id="GO:0005524">
    <property type="term" value="F:ATP binding"/>
    <property type="evidence" value="ECO:0007669"/>
    <property type="project" value="UniProtKB-KW"/>
</dbReference>
<dbReference type="InterPro" id="IPR020845">
    <property type="entry name" value="AMP-binding_CS"/>
</dbReference>
<evidence type="ECO:0000256" key="12">
    <source>
        <dbReference type="ARBA" id="ARBA00049139"/>
    </source>
</evidence>
<dbReference type="GO" id="GO:0005783">
    <property type="term" value="C:endoplasmic reticulum"/>
    <property type="evidence" value="ECO:0007669"/>
    <property type="project" value="TreeGrafter"/>
</dbReference>
<evidence type="ECO:0000256" key="7">
    <source>
        <dbReference type="ARBA" id="ARBA00024484"/>
    </source>
</evidence>
<dbReference type="GO" id="GO:0016020">
    <property type="term" value="C:membrane"/>
    <property type="evidence" value="ECO:0007669"/>
    <property type="project" value="TreeGrafter"/>
</dbReference>
<evidence type="ECO:0000256" key="6">
    <source>
        <dbReference type="ARBA" id="ARBA00024469"/>
    </source>
</evidence>
<evidence type="ECO:0000256" key="4">
    <source>
        <dbReference type="ARBA" id="ARBA00022832"/>
    </source>
</evidence>